<proteinExistence type="predicted"/>
<organism evidence="1 2">
    <name type="scientific">Plakobranchus ocellatus</name>
    <dbReference type="NCBI Taxonomy" id="259542"/>
    <lineage>
        <taxon>Eukaryota</taxon>
        <taxon>Metazoa</taxon>
        <taxon>Spiralia</taxon>
        <taxon>Lophotrochozoa</taxon>
        <taxon>Mollusca</taxon>
        <taxon>Gastropoda</taxon>
        <taxon>Heterobranchia</taxon>
        <taxon>Euthyneura</taxon>
        <taxon>Panpulmonata</taxon>
        <taxon>Sacoglossa</taxon>
        <taxon>Placobranchoidea</taxon>
        <taxon>Plakobranchidae</taxon>
        <taxon>Plakobranchus</taxon>
    </lineage>
</organism>
<keyword evidence="2" id="KW-1185">Reference proteome</keyword>
<protein>
    <submittedName>
        <fullName evidence="1">Uncharacterized protein</fullName>
    </submittedName>
</protein>
<reference evidence="1 2" key="1">
    <citation type="journal article" date="2021" name="Elife">
        <title>Chloroplast acquisition without the gene transfer in kleptoplastic sea slugs, Plakobranchus ocellatus.</title>
        <authorList>
            <person name="Maeda T."/>
            <person name="Takahashi S."/>
            <person name="Yoshida T."/>
            <person name="Shimamura S."/>
            <person name="Takaki Y."/>
            <person name="Nagai Y."/>
            <person name="Toyoda A."/>
            <person name="Suzuki Y."/>
            <person name="Arimoto A."/>
            <person name="Ishii H."/>
            <person name="Satoh N."/>
            <person name="Nishiyama T."/>
            <person name="Hasebe M."/>
            <person name="Maruyama T."/>
            <person name="Minagawa J."/>
            <person name="Obokata J."/>
            <person name="Shigenobu S."/>
        </authorList>
    </citation>
    <scope>NUCLEOTIDE SEQUENCE [LARGE SCALE GENOMIC DNA]</scope>
</reference>
<gene>
    <name evidence="1" type="ORF">PoB_002150500</name>
</gene>
<dbReference type="Proteomes" id="UP000735302">
    <property type="component" value="Unassembled WGS sequence"/>
</dbReference>
<accession>A0AAV3ZHA2</accession>
<evidence type="ECO:0000313" key="2">
    <source>
        <dbReference type="Proteomes" id="UP000735302"/>
    </source>
</evidence>
<name>A0AAV3ZHA2_9GAST</name>
<comment type="caution">
    <text evidence="1">The sequence shown here is derived from an EMBL/GenBank/DDBJ whole genome shotgun (WGS) entry which is preliminary data.</text>
</comment>
<sequence length="208" mass="24390">MVTFVKELKATGPEGKELPKAPKRKLSSLLLSNKKIKAEDFQELHKYLKSKEIDTQIRIDKKAFVFKVDEVSNSEIGLKIILKGFTQINRTKALGLFFAIRQGEALEKLAKVFSDEKEAKKHTFVWEDWIQSKTGESRSNIDKYRYIGRIIGQYKRFWEVGISFDEFYNKRTKILEMLQSDETIAKYWLTNFHDTFPEEEQQHSQTVA</sequence>
<dbReference type="EMBL" id="BLXT01002484">
    <property type="protein sequence ID" value="GFN94999.1"/>
    <property type="molecule type" value="Genomic_DNA"/>
</dbReference>
<dbReference type="AlphaFoldDB" id="A0AAV3ZHA2"/>
<evidence type="ECO:0000313" key="1">
    <source>
        <dbReference type="EMBL" id="GFN94999.1"/>
    </source>
</evidence>